<dbReference type="Gene3D" id="3.90.470.10">
    <property type="entry name" value="Ribosomal protein L22/L17"/>
    <property type="match status" value="1"/>
</dbReference>
<evidence type="ECO:0000256" key="9">
    <source>
        <dbReference type="RuleBase" id="RU004006"/>
    </source>
</evidence>
<evidence type="ECO:0000313" key="13">
    <source>
        <dbReference type="Proteomes" id="UP000069135"/>
    </source>
</evidence>
<dbReference type="AlphaFoldDB" id="A0A0S1SPF0"/>
<accession>A0A0S1STJ2</accession>
<gene>
    <name evidence="7" type="primary">rplV</name>
    <name evidence="12" type="ORF">PeribacterD1_0011</name>
</gene>
<dbReference type="GO" id="GO:0019843">
    <property type="term" value="F:rRNA binding"/>
    <property type="evidence" value="ECO:0007669"/>
    <property type="project" value="UniProtKB-UniRule"/>
</dbReference>
<dbReference type="InterPro" id="IPR001063">
    <property type="entry name" value="Ribosomal_uL22"/>
</dbReference>
<dbReference type="SUPFAM" id="SSF54843">
    <property type="entry name" value="Ribosomal protein L22"/>
    <property type="match status" value="1"/>
</dbReference>
<accession>A0A0S1SPF0</accession>
<reference evidence="12 13" key="2">
    <citation type="journal article" date="2016" name="PeerJ">
        <title>Analysis of five complete genome sequences for members of the class Peribacteria in the recently recognized Peregrinibacteria bacterial phylum.</title>
        <authorList>
            <person name="Anantharaman K."/>
            <person name="Brown C.T."/>
            <person name="Burstein D."/>
            <person name="Castelle C.J."/>
            <person name="Probst A.J."/>
            <person name="Thomas B.C."/>
            <person name="Williams K.H."/>
            <person name="Banfield J.F."/>
        </authorList>
    </citation>
    <scope>NUCLEOTIDE SEQUENCE [LARGE SCALE GENOMIC DNA]</scope>
    <source>
        <strain evidence="12">RIFOXYD1_FULL_PER-ii_59_16</strain>
    </source>
</reference>
<dbReference type="PANTHER" id="PTHR13501:SF8">
    <property type="entry name" value="LARGE RIBOSOMAL SUBUNIT PROTEIN UL22M"/>
    <property type="match status" value="1"/>
</dbReference>
<feature type="region of interest" description="Disordered" evidence="11">
    <location>
        <begin position="112"/>
        <end position="165"/>
    </location>
</feature>
<evidence type="ECO:0000313" key="12">
    <source>
        <dbReference type="EMBL" id="ALM12716.1"/>
    </source>
</evidence>
<keyword evidence="4 7" id="KW-0689">Ribosomal protein</keyword>
<evidence type="ECO:0000256" key="6">
    <source>
        <dbReference type="ARBA" id="ARBA00035207"/>
    </source>
</evidence>
<comment type="function">
    <text evidence="7 10">This protein binds specifically to 23S rRNA; its binding is stimulated by other ribosomal proteins, e.g., L4, L17, and L20. It is important during the early stages of 50S assembly. It makes multiple contacts with different domains of the 23S rRNA in the assembled 50S subunit and ribosome.</text>
</comment>
<comment type="subunit">
    <text evidence="7 9">Part of the 50S ribosomal subunit.</text>
</comment>
<dbReference type="Proteomes" id="UP000069135">
    <property type="component" value="Chromosome"/>
</dbReference>
<evidence type="ECO:0000256" key="4">
    <source>
        <dbReference type="ARBA" id="ARBA00022980"/>
    </source>
</evidence>
<dbReference type="InterPro" id="IPR036394">
    <property type="entry name" value="Ribosomal_uL22_sf"/>
</dbReference>
<dbReference type="STRING" id="1735162.PeribacterB2_0011"/>
<proteinExistence type="inferred from homology"/>
<dbReference type="EMBL" id="CP013065">
    <property type="protein sequence ID" value="ALM12716.1"/>
    <property type="molecule type" value="Genomic_DNA"/>
</dbReference>
<keyword evidence="5 7" id="KW-0687">Ribonucleoprotein</keyword>
<dbReference type="CDD" id="cd00336">
    <property type="entry name" value="Ribosomal_L22"/>
    <property type="match status" value="1"/>
</dbReference>
<evidence type="ECO:0000256" key="2">
    <source>
        <dbReference type="ARBA" id="ARBA00022730"/>
    </source>
</evidence>
<name>A0A0S1SPF0_9BACT</name>
<keyword evidence="3 7" id="KW-0694">RNA-binding</keyword>
<evidence type="ECO:0000256" key="3">
    <source>
        <dbReference type="ARBA" id="ARBA00022884"/>
    </source>
</evidence>
<comment type="similarity">
    <text evidence="1 7 8">Belongs to the universal ribosomal protein uL22 family.</text>
</comment>
<evidence type="ECO:0000256" key="1">
    <source>
        <dbReference type="ARBA" id="ARBA00009451"/>
    </source>
</evidence>
<accession>A0A0S1SFN1</accession>
<comment type="function">
    <text evidence="7">The globular domain of the protein is located near the polypeptide exit tunnel on the outside of the subunit, while an extended beta-hairpin is found that lines the wall of the exit tunnel in the center of the 70S ribosome.</text>
</comment>
<evidence type="ECO:0000256" key="5">
    <source>
        <dbReference type="ARBA" id="ARBA00023274"/>
    </source>
</evidence>
<evidence type="ECO:0000256" key="11">
    <source>
        <dbReference type="SAM" id="MobiDB-lite"/>
    </source>
</evidence>
<protein>
    <recommendedName>
        <fullName evidence="6 7">Large ribosomal subunit protein uL22</fullName>
    </recommendedName>
</protein>
<evidence type="ECO:0000256" key="7">
    <source>
        <dbReference type="HAMAP-Rule" id="MF_01331"/>
    </source>
</evidence>
<dbReference type="GO" id="GO:0006412">
    <property type="term" value="P:translation"/>
    <property type="evidence" value="ECO:0007669"/>
    <property type="project" value="UniProtKB-UniRule"/>
</dbReference>
<dbReference type="KEGG" id="prf:PeribacterA2_0011"/>
<dbReference type="NCBIfam" id="TIGR01044">
    <property type="entry name" value="rplV_bact"/>
    <property type="match status" value="1"/>
</dbReference>
<evidence type="ECO:0000256" key="8">
    <source>
        <dbReference type="RuleBase" id="RU004005"/>
    </source>
</evidence>
<accession>A0A0S1SMJ8</accession>
<dbReference type="InterPro" id="IPR005727">
    <property type="entry name" value="Ribosomal_uL22_bac/chlpt-type"/>
</dbReference>
<dbReference type="PANTHER" id="PTHR13501">
    <property type="entry name" value="CHLOROPLAST 50S RIBOSOMAL PROTEIN L22-RELATED"/>
    <property type="match status" value="1"/>
</dbReference>
<organism evidence="12 13">
    <name type="scientific">Candidatus Peribacter riflensis</name>
    <dbReference type="NCBI Taxonomy" id="1735162"/>
    <lineage>
        <taxon>Bacteria</taxon>
        <taxon>Candidatus Peregrinibacteriota</taxon>
        <taxon>Candidatus Peribacteria</taxon>
        <taxon>Candidatus Peribacterales</taxon>
        <taxon>Candidatus Peribacteraceae</taxon>
        <taxon>Candidatus Peribacter</taxon>
    </lineage>
</organism>
<dbReference type="Pfam" id="PF00237">
    <property type="entry name" value="Ribosomal_L22"/>
    <property type="match status" value="1"/>
</dbReference>
<evidence type="ECO:0000256" key="10">
    <source>
        <dbReference type="RuleBase" id="RU004008"/>
    </source>
</evidence>
<reference evidence="13" key="1">
    <citation type="submission" date="2015-10" db="EMBL/GenBank/DDBJ databases">
        <title>Analysis of five complete genome sequences for members of the class Peribacteria in the recently recognized Peregrinibacteria bacterial phylum.</title>
        <authorList>
            <person name="Anantharaman K."/>
            <person name="Brown C.T."/>
            <person name="Burstein D."/>
            <person name="Castelle C.J."/>
            <person name="Probst A.J."/>
            <person name="Thomas B.C."/>
            <person name="Williams K.H."/>
            <person name="Banfield J.F."/>
        </authorList>
    </citation>
    <scope>NUCLEOTIDE SEQUENCE [LARGE SCALE GENOMIC DNA]</scope>
</reference>
<keyword evidence="2 7" id="KW-0699">rRNA-binding</keyword>
<dbReference type="GO" id="GO:0022625">
    <property type="term" value="C:cytosolic large ribosomal subunit"/>
    <property type="evidence" value="ECO:0007669"/>
    <property type="project" value="TreeGrafter"/>
</dbReference>
<sequence>MRAYLRSARIAPKKLSVIAQMVRGLTVPEAQESLEHTHKKGARMILALLKSATANAVHNDKQRPEDLVIRTIVVNQAQSYRRGVPMARGRMRPIRKFLSHIEIVLGVADAEGEGEKIKRKEKRKRNQKNGAKTSQEQKKAVQGDAPSKKKTTKHAASDSNTSKSV</sequence>
<dbReference type="InterPro" id="IPR047867">
    <property type="entry name" value="Ribosomal_uL22_bac/org-type"/>
</dbReference>
<dbReference type="GO" id="GO:0003735">
    <property type="term" value="F:structural constituent of ribosome"/>
    <property type="evidence" value="ECO:0007669"/>
    <property type="project" value="InterPro"/>
</dbReference>
<accession>A0A0S1SJN5</accession>
<dbReference type="HAMAP" id="MF_01331_B">
    <property type="entry name" value="Ribosomal_uL22_B"/>
    <property type="match status" value="1"/>
</dbReference>